<dbReference type="Gene3D" id="2.30.30.940">
    <property type="match status" value="1"/>
</dbReference>
<dbReference type="CDD" id="cd18809">
    <property type="entry name" value="SF1_C_RecD"/>
    <property type="match status" value="1"/>
</dbReference>
<feature type="region of interest" description="Disordered" evidence="1">
    <location>
        <begin position="950"/>
        <end position="982"/>
    </location>
</feature>
<name>A0A158EJP1_9BURK</name>
<feature type="region of interest" description="Disordered" evidence="1">
    <location>
        <begin position="299"/>
        <end position="320"/>
    </location>
</feature>
<dbReference type="AlphaFoldDB" id="A0A158EJP1"/>
<keyword evidence="5" id="KW-1185">Reference proteome</keyword>
<dbReference type="InterPro" id="IPR027351">
    <property type="entry name" value="(+)RNA_virus_helicase_core_dom"/>
</dbReference>
<dbReference type="SUPFAM" id="SSF55464">
    <property type="entry name" value="Origin of replication-binding domain, RBD-like"/>
    <property type="match status" value="1"/>
</dbReference>
<sequence>MLNITTIKRQNVGKVVNYYTDSADDYYAKDGSAMQWHGQGAQALGLSGTVEQRRFAELLDGRIDEHTQLRRTTPSEARKERLGYDLTFSAPKGVSLQALVHGDEKIIAAHDKAVAAAIREAEMLAAARSTVNGKTSIERTGKLVVATFRHETSREVDPDLHTHAFVLNMTQRQNGEWRALVNDGIVHSLSHLGNVYKAELAKELEREGFTLRYNRHGTFDLAHFTEHQIHEFSGRRNQIDAKLAEWGLDRQTATAEQRDRAAMQTRERKSEIDRDEVRAAWQARAKELGVDFHSREWAGVGNDGPRNDGFGNDSKEARNRVPPIEKPLQYHADQTVRFAIKRLTERQAIVTGEELLAVALKHGYGRLSVTDIRAAIGRAKDGGHLIKEDTLYRSLNPARKNGKRAKAEAAPEGPALTREQWIAELMTGNRTREQAKAIVDSGITKGRLQDTGSRYTTHIAQRRERDILALERSRRGKVEPRITAQQIDAYLATRTRTAEREGLNVEQARAVARIADTTSPFMAVPGFAGVGKSYMVKSAKQLLEDYGYRVSALAPYGSQKKALEDVGIEARTLQSFLKAKNKKLDDNTVVFIDEAGVIPARQMLETMKVIEATGARAVFLGDTAQTKAIEAGKPFEQLLDAGMQSTEIRIIQRQKDPALLKAVELAAAGKAADSLAHVTHVRELKDSSERYSAIVQAYAALTPAQRAETLVITGTNHSRKEINDGIQQALGFRGTGMEYTLLDRLDTTQAERRHSKYYEKGAIIIPERDYRSGLRRGEQYTVLDTGPGNRLSVRGPDGAVLKFSPAQITQLSVYKPERTELAVGDQIKMTRNDKDLDLANGDRFTVKEIREKAIIAEGNGRRITLDAEHAMYAALAYASTVHSAQGLTSDKVLINLETRSLTTAKDVYYVAVSRARYVAEIFTDDAKRLPAAVSREADKTAALEISQLQRHAEKAHAHHGPDYTAPRTTGKERSGPDIAIGG</sequence>
<reference evidence="4" key="1">
    <citation type="submission" date="2016-01" db="EMBL/GenBank/DDBJ databases">
        <authorList>
            <person name="Peeters C."/>
        </authorList>
    </citation>
    <scope>NUCLEOTIDE SEQUENCE</scope>
    <source>
        <strain evidence="4">LMG 29321</strain>
    </source>
</reference>
<dbReference type="InterPro" id="IPR027417">
    <property type="entry name" value="P-loop_NTPase"/>
</dbReference>
<dbReference type="RefSeq" id="WP_062612932.1">
    <property type="nucleotide sequence ID" value="NZ_FCOX02000170.1"/>
</dbReference>
<gene>
    <name evidence="4" type="ORF">AWB78_08429</name>
</gene>
<dbReference type="GO" id="GO:0005524">
    <property type="term" value="F:ATP binding"/>
    <property type="evidence" value="ECO:0007669"/>
    <property type="project" value="InterPro"/>
</dbReference>
<feature type="domain" description="(+)RNA virus helicase C-terminal" evidence="2">
    <location>
        <begin position="857"/>
        <end position="921"/>
    </location>
</feature>
<dbReference type="EMBL" id="FCOX02000170">
    <property type="protein sequence ID" value="SAL07121.1"/>
    <property type="molecule type" value="Genomic_DNA"/>
</dbReference>
<dbReference type="InterPro" id="IPR014059">
    <property type="entry name" value="TraI/TrwC_relax"/>
</dbReference>
<evidence type="ECO:0000259" key="3">
    <source>
        <dbReference type="Pfam" id="PF08751"/>
    </source>
</evidence>
<comment type="caution">
    <text evidence="4">The sequence shown here is derived from an EMBL/GenBank/DDBJ whole genome shotgun (WGS) entry which is preliminary data.</text>
</comment>
<dbReference type="InterPro" id="IPR014862">
    <property type="entry name" value="TrwC"/>
</dbReference>
<accession>A0A158EJP1</accession>
<organism evidence="4 5">
    <name type="scientific">Caballeronia calidae</name>
    <dbReference type="NCBI Taxonomy" id="1777139"/>
    <lineage>
        <taxon>Bacteria</taxon>
        <taxon>Pseudomonadati</taxon>
        <taxon>Pseudomonadota</taxon>
        <taxon>Betaproteobacteria</taxon>
        <taxon>Burkholderiales</taxon>
        <taxon>Burkholderiaceae</taxon>
        <taxon>Caballeronia</taxon>
    </lineage>
</organism>
<feature type="domain" description="TrwC relaxase" evidence="3">
    <location>
        <begin position="13"/>
        <end position="287"/>
    </location>
</feature>
<evidence type="ECO:0000313" key="5">
    <source>
        <dbReference type="Proteomes" id="UP000071859"/>
    </source>
</evidence>
<dbReference type="Proteomes" id="UP000071859">
    <property type="component" value="Unassembled WGS sequence"/>
</dbReference>
<dbReference type="Gene3D" id="3.40.50.300">
    <property type="entry name" value="P-loop containing nucleotide triphosphate hydrolases"/>
    <property type="match status" value="2"/>
</dbReference>
<dbReference type="Pfam" id="PF01443">
    <property type="entry name" value="Viral_helicase1"/>
    <property type="match status" value="1"/>
</dbReference>
<evidence type="ECO:0000256" key="1">
    <source>
        <dbReference type="SAM" id="MobiDB-lite"/>
    </source>
</evidence>
<dbReference type="Pfam" id="PF13604">
    <property type="entry name" value="AAA_30"/>
    <property type="match status" value="1"/>
</dbReference>
<dbReference type="Pfam" id="PF08751">
    <property type="entry name" value="TrwC"/>
    <property type="match status" value="1"/>
</dbReference>
<dbReference type="OrthoDB" id="1634048at2"/>
<feature type="compositionally biased region" description="Basic and acidic residues" evidence="1">
    <location>
        <begin position="950"/>
        <end position="961"/>
    </location>
</feature>
<protein>
    <submittedName>
        <fullName evidence="4">ATPase AAA</fullName>
    </submittedName>
</protein>
<evidence type="ECO:0000313" key="4">
    <source>
        <dbReference type="EMBL" id="SAL07121.1"/>
    </source>
</evidence>
<dbReference type="SUPFAM" id="SSF52540">
    <property type="entry name" value="P-loop containing nucleoside triphosphate hydrolases"/>
    <property type="match status" value="2"/>
</dbReference>
<proteinExistence type="predicted"/>
<dbReference type="NCBIfam" id="NF041492">
    <property type="entry name" value="MobF"/>
    <property type="match status" value="1"/>
</dbReference>
<evidence type="ECO:0000259" key="2">
    <source>
        <dbReference type="Pfam" id="PF01443"/>
    </source>
</evidence>
<dbReference type="NCBIfam" id="TIGR02686">
    <property type="entry name" value="relax_trwC"/>
    <property type="match status" value="1"/>
</dbReference>